<evidence type="ECO:0000259" key="4">
    <source>
        <dbReference type="Pfam" id="PF14508"/>
    </source>
</evidence>
<dbReference type="Pfam" id="PF14508">
    <property type="entry name" value="GH97_N"/>
    <property type="match status" value="1"/>
</dbReference>
<dbReference type="AlphaFoldDB" id="A0AA37KH31"/>
<dbReference type="EMBL" id="BQNZ01000005">
    <property type="protein sequence ID" value="GKH74067.1"/>
    <property type="molecule type" value="Genomic_DNA"/>
</dbReference>
<dbReference type="Gene3D" id="2.70.98.10">
    <property type="match status" value="1"/>
</dbReference>
<evidence type="ECO:0000256" key="3">
    <source>
        <dbReference type="ARBA" id="ARBA00022837"/>
    </source>
</evidence>
<evidence type="ECO:0000313" key="5">
    <source>
        <dbReference type="EMBL" id="GKH74067.1"/>
    </source>
</evidence>
<feature type="domain" description="Glycosyl-hydrolase 97 N-terminal" evidence="4">
    <location>
        <begin position="32"/>
        <end position="178"/>
    </location>
</feature>
<dbReference type="Proteomes" id="UP001055114">
    <property type="component" value="Unassembled WGS sequence"/>
</dbReference>
<organism evidence="5 6">
    <name type="scientific">Parabacteroides merdae</name>
    <dbReference type="NCBI Taxonomy" id="46503"/>
    <lineage>
        <taxon>Bacteria</taxon>
        <taxon>Pseudomonadati</taxon>
        <taxon>Bacteroidota</taxon>
        <taxon>Bacteroidia</taxon>
        <taxon>Bacteroidales</taxon>
        <taxon>Tannerellaceae</taxon>
        <taxon>Parabacteroides</taxon>
    </lineage>
</organism>
<accession>A0AA37KH31</accession>
<dbReference type="InterPro" id="IPR029486">
    <property type="entry name" value="GH97_N"/>
</dbReference>
<comment type="caution">
    <text evidence="5">The sequence shown here is derived from an EMBL/GenBank/DDBJ whole genome shotgun (WGS) entry which is preliminary data.</text>
</comment>
<dbReference type="PANTHER" id="PTHR35803">
    <property type="entry name" value="GLUCAN 1,4-ALPHA-GLUCOSIDASE SUSB-RELATED"/>
    <property type="match status" value="1"/>
</dbReference>
<name>A0AA37KH31_9BACT</name>
<dbReference type="InterPro" id="IPR014718">
    <property type="entry name" value="GH-type_carb-bd"/>
</dbReference>
<evidence type="ECO:0000256" key="1">
    <source>
        <dbReference type="ARBA" id="ARBA00001913"/>
    </source>
</evidence>
<dbReference type="GO" id="GO:0030246">
    <property type="term" value="F:carbohydrate binding"/>
    <property type="evidence" value="ECO:0007669"/>
    <property type="project" value="InterPro"/>
</dbReference>
<sequence>MNARFVTLVLLLFVWLEGDSVWAQYLPKLYQVFSPDKKLKMAIQRHNDGLLTYTFAANREILIKESPLGFKLESQETVPSSGWKIEKVSDRKVRDEWKPLWGKRAVVEDHFNELVIDLVNPAGQPERMQLVVRGYNDGFAFCYKIPDGKGPCVNVQSELTAYNFAGDYTAWFYNGENHNIGFTK</sequence>
<dbReference type="RefSeq" id="WP_244064081.1">
    <property type="nucleotide sequence ID" value="NZ_BQNZ01000005.1"/>
</dbReference>
<comment type="cofactor">
    <cofactor evidence="1">
        <name>Ca(2+)</name>
        <dbReference type="ChEBI" id="CHEBI:29108"/>
    </cofactor>
</comment>
<proteinExistence type="predicted"/>
<evidence type="ECO:0000313" key="6">
    <source>
        <dbReference type="Proteomes" id="UP001055114"/>
    </source>
</evidence>
<dbReference type="InterPro" id="IPR052720">
    <property type="entry name" value="Glycosyl_hydrolase_97"/>
</dbReference>
<evidence type="ECO:0000256" key="2">
    <source>
        <dbReference type="ARBA" id="ARBA00011245"/>
    </source>
</evidence>
<reference evidence="5" key="1">
    <citation type="submission" date="2022-01" db="EMBL/GenBank/DDBJ databases">
        <title>Novel bile acid biosynthetic pathways are enriched in the microbiome of centenarians.</title>
        <authorList>
            <person name="Sato Y."/>
            <person name="Atarashi K."/>
            <person name="Plichta R.D."/>
            <person name="Arai Y."/>
            <person name="Sasajima S."/>
            <person name="Kearney M.S."/>
            <person name="Suda W."/>
            <person name="Takeshita K."/>
            <person name="Sasaki T."/>
            <person name="Okamoto S."/>
            <person name="Skelly N.A."/>
            <person name="Okamura Y."/>
            <person name="Vlamakis H."/>
            <person name="Li Y."/>
            <person name="Tanoue T."/>
            <person name="Takei H."/>
            <person name="Nittono H."/>
            <person name="Narushima S."/>
            <person name="Irie J."/>
            <person name="Itoh H."/>
            <person name="Moriya K."/>
            <person name="Sugiura Y."/>
            <person name="Suematsu M."/>
            <person name="Moritoki N."/>
            <person name="Shibata S."/>
            <person name="Littman R.D."/>
            <person name="Fischbach A.M."/>
            <person name="Uwamino Y."/>
            <person name="Inoue T."/>
            <person name="Honda A."/>
            <person name="Hattori M."/>
            <person name="Murai T."/>
            <person name="Xavier J.R."/>
            <person name="Hirose N."/>
            <person name="Honda K."/>
        </authorList>
    </citation>
    <scope>NUCLEOTIDE SEQUENCE</scope>
    <source>
        <strain evidence="5">CE91-St3</strain>
    </source>
</reference>
<comment type="subunit">
    <text evidence="2">Monomer.</text>
</comment>
<protein>
    <recommendedName>
        <fullName evidence="4">Glycosyl-hydrolase 97 N-terminal domain-containing protein</fullName>
    </recommendedName>
</protein>
<keyword evidence="3" id="KW-0106">Calcium</keyword>
<gene>
    <name evidence="5" type="ORF">CE91St3_39300</name>
</gene>